<reference evidence="10" key="1">
    <citation type="submission" date="2015-03" db="EMBL/GenBank/DDBJ databases">
        <authorList>
            <consortium name="Pathogen Informatics"/>
        </authorList>
    </citation>
    <scope>NUCLEOTIDE SEQUENCE [LARGE SCALE GENOMIC DNA]</scope>
    <source>
        <strain evidence="10">NCTC11134</strain>
    </source>
</reference>
<evidence type="ECO:0000313" key="10">
    <source>
        <dbReference type="Proteomes" id="UP000057820"/>
    </source>
</evidence>
<evidence type="ECO:0000256" key="2">
    <source>
        <dbReference type="ARBA" id="ARBA00022670"/>
    </source>
</evidence>
<dbReference type="KEGG" id="nfr:ERS450000_02080"/>
<proteinExistence type="inferred from homology"/>
<feature type="active site" description="Charge relay system" evidence="5">
    <location>
        <position position="147"/>
    </location>
</feature>
<feature type="region of interest" description="Disordered" evidence="7">
    <location>
        <begin position="380"/>
        <end position="399"/>
    </location>
</feature>
<dbReference type="PROSITE" id="PS00138">
    <property type="entry name" value="SUBTILASE_SER"/>
    <property type="match status" value="1"/>
</dbReference>
<comment type="similarity">
    <text evidence="1 5 6">Belongs to the peptidase S8 family.</text>
</comment>
<organism evidence="9 10">
    <name type="scientific">Nocardia farcinica</name>
    <dbReference type="NCBI Taxonomy" id="37329"/>
    <lineage>
        <taxon>Bacteria</taxon>
        <taxon>Bacillati</taxon>
        <taxon>Actinomycetota</taxon>
        <taxon>Actinomycetes</taxon>
        <taxon>Mycobacteriales</taxon>
        <taxon>Nocardiaceae</taxon>
        <taxon>Nocardia</taxon>
    </lineage>
</organism>
<dbReference type="Pfam" id="PF00082">
    <property type="entry name" value="Peptidase_S8"/>
    <property type="match status" value="1"/>
</dbReference>
<dbReference type="PRINTS" id="PR00723">
    <property type="entry name" value="SUBTILISIN"/>
</dbReference>
<dbReference type="SUPFAM" id="SSF52743">
    <property type="entry name" value="Subtilisin-like"/>
    <property type="match status" value="1"/>
</dbReference>
<dbReference type="EC" id="3.4.21.-" evidence="9"/>
<accession>A0A0H5P346</accession>
<dbReference type="RefSeq" id="WP_060592245.1">
    <property type="nucleotide sequence ID" value="NZ_CP031418.1"/>
</dbReference>
<sequence>MSEPTHVLAGEKLVVLRAPARAVLREPNAGPAAFPAEVAADVRIDIDEVDAATLRSVAADPTVVGFGPAMPMRLVEPAERGGVVAAAAGPTWGVEAVGATTSPFTGQGVTVAVLDTGIDADHPAFAGVDLVTRDFTGGGSAHDKDGHGTHCAGTIFGRDLDGTRIGVARGVGRALIGKVLGPGGGGSDTIAEAILWARDNGAHVISMSLGIDFPGFVEKLVTLRGLSIPVATSLALRAYTANVQLFETLSQFLAAGIGQPMVVAATGNESGRDRTPPFEIDVAPPAAAAGIVAVGALGRTANGLAVAPFSNSRATVSAPGVGVVSAAVGGGTESMSGTSMATPHAAGVAALWAEKLAAQGQLAPLVLQAKLIGEATTDRLIPGTDPTDTGAGLVRAPQS</sequence>
<evidence type="ECO:0000313" key="9">
    <source>
        <dbReference type="EMBL" id="CRY76901.1"/>
    </source>
</evidence>
<dbReference type="AlphaFoldDB" id="A0A0H5P346"/>
<dbReference type="InterPro" id="IPR023828">
    <property type="entry name" value="Peptidase_S8_Ser-AS"/>
</dbReference>
<feature type="active site" description="Charge relay system" evidence="5">
    <location>
        <position position="115"/>
    </location>
</feature>
<evidence type="ECO:0000256" key="6">
    <source>
        <dbReference type="RuleBase" id="RU003355"/>
    </source>
</evidence>
<protein>
    <submittedName>
        <fullName evidence="9">Intracellular serine protease</fullName>
        <ecNumber evidence="9">3.4.21.-</ecNumber>
    </submittedName>
</protein>
<evidence type="ECO:0000256" key="7">
    <source>
        <dbReference type="SAM" id="MobiDB-lite"/>
    </source>
</evidence>
<keyword evidence="2 5" id="KW-0645">Protease</keyword>
<dbReference type="InterPro" id="IPR050131">
    <property type="entry name" value="Peptidase_S8_subtilisin-like"/>
</dbReference>
<keyword evidence="3 5" id="KW-0378">Hydrolase</keyword>
<keyword evidence="4 5" id="KW-0720">Serine protease</keyword>
<dbReference type="GO" id="GO:0004252">
    <property type="term" value="F:serine-type endopeptidase activity"/>
    <property type="evidence" value="ECO:0007669"/>
    <property type="project" value="UniProtKB-UniRule"/>
</dbReference>
<feature type="domain" description="Peptidase S8/S53" evidence="8">
    <location>
        <begin position="106"/>
        <end position="376"/>
    </location>
</feature>
<evidence type="ECO:0000259" key="8">
    <source>
        <dbReference type="Pfam" id="PF00082"/>
    </source>
</evidence>
<dbReference type="PANTHER" id="PTHR43806:SF11">
    <property type="entry name" value="CEREVISIN-RELATED"/>
    <property type="match status" value="1"/>
</dbReference>
<dbReference type="EMBL" id="LN868938">
    <property type="protein sequence ID" value="CRY76901.1"/>
    <property type="molecule type" value="Genomic_DNA"/>
</dbReference>
<name>A0A0H5P346_NOCFR</name>
<evidence type="ECO:0000256" key="5">
    <source>
        <dbReference type="PROSITE-ProRule" id="PRU01240"/>
    </source>
</evidence>
<dbReference type="CDD" id="cd07480">
    <property type="entry name" value="Peptidases_S8_12"/>
    <property type="match status" value="1"/>
</dbReference>
<dbReference type="InterPro" id="IPR000209">
    <property type="entry name" value="Peptidase_S8/S53_dom"/>
</dbReference>
<dbReference type="InterPro" id="IPR036852">
    <property type="entry name" value="Peptidase_S8/S53_dom_sf"/>
</dbReference>
<dbReference type="InterPro" id="IPR015500">
    <property type="entry name" value="Peptidase_S8_subtilisin-rel"/>
</dbReference>
<evidence type="ECO:0000256" key="1">
    <source>
        <dbReference type="ARBA" id="ARBA00011073"/>
    </source>
</evidence>
<dbReference type="Proteomes" id="UP000057820">
    <property type="component" value="Chromosome 1"/>
</dbReference>
<evidence type="ECO:0000256" key="3">
    <source>
        <dbReference type="ARBA" id="ARBA00022801"/>
    </source>
</evidence>
<dbReference type="PANTHER" id="PTHR43806">
    <property type="entry name" value="PEPTIDASE S8"/>
    <property type="match status" value="1"/>
</dbReference>
<dbReference type="Gene3D" id="3.40.50.200">
    <property type="entry name" value="Peptidase S8/S53 domain"/>
    <property type="match status" value="1"/>
</dbReference>
<dbReference type="GO" id="GO:0006508">
    <property type="term" value="P:proteolysis"/>
    <property type="evidence" value="ECO:0007669"/>
    <property type="project" value="UniProtKB-KW"/>
</dbReference>
<dbReference type="PROSITE" id="PS51892">
    <property type="entry name" value="SUBTILASE"/>
    <property type="match status" value="1"/>
</dbReference>
<evidence type="ECO:0000256" key="4">
    <source>
        <dbReference type="ARBA" id="ARBA00022825"/>
    </source>
</evidence>
<gene>
    <name evidence="9" type="primary">isp</name>
    <name evidence="9" type="ORF">ERS450000_02080</name>
</gene>
<feature type="active site" description="Charge relay system" evidence="5">
    <location>
        <position position="339"/>
    </location>
</feature>
<dbReference type="PROSITE" id="PS00136">
    <property type="entry name" value="SUBTILASE_ASP"/>
    <property type="match status" value="1"/>
</dbReference>
<dbReference type="InterPro" id="IPR023827">
    <property type="entry name" value="Peptidase_S8_Asp-AS"/>
</dbReference>